<evidence type="ECO:0000313" key="3">
    <source>
        <dbReference type="Proteomes" id="UP000438120"/>
    </source>
</evidence>
<dbReference type="CDD" id="cd06325">
    <property type="entry name" value="PBP1_ABC_unchar_transporter"/>
    <property type="match status" value="1"/>
</dbReference>
<feature type="signal peptide" evidence="1">
    <location>
        <begin position="1"/>
        <end position="21"/>
    </location>
</feature>
<feature type="chain" id="PRO_5039436266" evidence="1">
    <location>
        <begin position="22"/>
        <end position="334"/>
    </location>
</feature>
<organism evidence="2 3">
    <name type="scientific">Lactobacillus porci</name>
    <dbReference type="NCBI Taxonomy" id="2012477"/>
    <lineage>
        <taxon>Bacteria</taxon>
        <taxon>Bacillati</taxon>
        <taxon>Bacillota</taxon>
        <taxon>Bacilli</taxon>
        <taxon>Lactobacillales</taxon>
        <taxon>Lactobacillaceae</taxon>
        <taxon>Lactobacillus</taxon>
    </lineage>
</organism>
<dbReference type="Proteomes" id="UP000438120">
    <property type="component" value="Unassembled WGS sequence"/>
</dbReference>
<keyword evidence="3" id="KW-1185">Reference proteome</keyword>
<evidence type="ECO:0000256" key="1">
    <source>
        <dbReference type="SAM" id="SignalP"/>
    </source>
</evidence>
<dbReference type="PANTHER" id="PTHR35271:SF1">
    <property type="entry name" value="ABC TRANSPORTER, SUBSTRATE-BINDING LIPOPROTEIN"/>
    <property type="match status" value="1"/>
</dbReference>
<dbReference type="AlphaFoldDB" id="A0A6A8MDU4"/>
<dbReference type="Gene3D" id="3.40.50.2300">
    <property type="match status" value="2"/>
</dbReference>
<evidence type="ECO:0000313" key="2">
    <source>
        <dbReference type="EMBL" id="MST86951.1"/>
    </source>
</evidence>
<accession>A0A6A8MDU4</accession>
<dbReference type="EMBL" id="VUMX01000009">
    <property type="protein sequence ID" value="MST86951.1"/>
    <property type="molecule type" value="Genomic_DNA"/>
</dbReference>
<dbReference type="PANTHER" id="PTHR35271">
    <property type="entry name" value="ABC TRANSPORTER, SUBSTRATE-BINDING LIPOPROTEIN-RELATED"/>
    <property type="match status" value="1"/>
</dbReference>
<proteinExistence type="predicted"/>
<dbReference type="InterPro" id="IPR028082">
    <property type="entry name" value="Peripla_BP_I"/>
</dbReference>
<protein>
    <submittedName>
        <fullName evidence="2">ABC transporter substrate-binding protein</fullName>
    </submittedName>
</protein>
<gene>
    <name evidence="2" type="ORF">FYJ62_04705</name>
</gene>
<dbReference type="OrthoDB" id="9776955at2"/>
<dbReference type="RefSeq" id="WP_154548226.1">
    <property type="nucleotide sequence ID" value="NZ_JBKZBY010000020.1"/>
</dbReference>
<reference evidence="2 3" key="1">
    <citation type="submission" date="2019-08" db="EMBL/GenBank/DDBJ databases">
        <title>In-depth cultivation of the pig gut microbiome towards novel bacterial diversity and tailored functional studies.</title>
        <authorList>
            <person name="Wylensek D."/>
            <person name="Hitch T.C.A."/>
            <person name="Clavel T."/>
        </authorList>
    </citation>
    <scope>NUCLEOTIDE SEQUENCE [LARGE SCALE GENOMIC DNA]</scope>
    <source>
        <strain evidence="2 3">Bifido-178-WT-2B</strain>
    </source>
</reference>
<keyword evidence="1" id="KW-0732">Signal</keyword>
<dbReference type="InterPro" id="IPR007487">
    <property type="entry name" value="ABC_transpt-TYRBP-like"/>
</dbReference>
<name>A0A6A8MDU4_9LACO</name>
<comment type="caution">
    <text evidence="2">The sequence shown here is derived from an EMBL/GenBank/DDBJ whole genome shotgun (WGS) entry which is preliminary data.</text>
</comment>
<dbReference type="Pfam" id="PF04392">
    <property type="entry name" value="ABC_sub_bind"/>
    <property type="match status" value="1"/>
</dbReference>
<dbReference type="PROSITE" id="PS51257">
    <property type="entry name" value="PROKAR_LIPOPROTEIN"/>
    <property type="match status" value="1"/>
</dbReference>
<sequence length="334" mass="35717">MRKIQRIALVAATALIAFASAGCVNSGSSSKPASSSTTKKKHYTIGICQYVQHQALDAATKSFKAEVKKELGAKNVTFDDQNAQGDSSTTSTICTNFASEKVDLIMANATPALQAAASATKSIPILGTSVTSFPVALNLKHFNGTVGGNISGTSDLAPLDKQEKIIKDFVPKAKRLGILRSSSEPNSKYQAEEIEKYAKKDGYKVTQYTFSDTNDVNSVTRQAVSASDVIYIPTDNLASSCSKTINNVALKAKVPIIAGEEMLMGRCGVGTLSIDFNKLGKITGQMAVQVLTGKKKISQMPIQYDPEPVKEYNPTICKKLGIKPPAGYKPYTEK</sequence>
<dbReference type="SUPFAM" id="SSF53822">
    <property type="entry name" value="Periplasmic binding protein-like I"/>
    <property type="match status" value="1"/>
</dbReference>